<dbReference type="InterPro" id="IPR012312">
    <property type="entry name" value="Hemerythrin-like"/>
</dbReference>
<dbReference type="EMBL" id="BAAAQD010000013">
    <property type="protein sequence ID" value="GAA1534936.1"/>
    <property type="molecule type" value="Genomic_DNA"/>
</dbReference>
<dbReference type="RefSeq" id="WP_344505796.1">
    <property type="nucleotide sequence ID" value="NZ_BAAAQD010000013.1"/>
</dbReference>
<dbReference type="CDD" id="cd12108">
    <property type="entry name" value="Hr-like"/>
    <property type="match status" value="1"/>
</dbReference>
<comment type="caution">
    <text evidence="2">The sequence shown here is derived from an EMBL/GenBank/DDBJ whole genome shotgun (WGS) entry which is preliminary data.</text>
</comment>
<sequence>MLGSVCEYCGCQTLAAIDELTREHDTVVNLIGEVRAARAAADTGGMADLARRIAAVLGPHTEVEEKGLFPLLAGEFPDQVAALEAEHDAIEAVLGQAAAGTPTDPAWPDRFVRILDVLRDHILKEQDGVFPAALISLSGADWDAVDAVRARVGSPTASPAGGPARR</sequence>
<proteinExistence type="predicted"/>
<dbReference type="Pfam" id="PF01814">
    <property type="entry name" value="Hemerythrin"/>
    <property type="match status" value="1"/>
</dbReference>
<gene>
    <name evidence="2" type="ORF">GCM10009827_061400</name>
</gene>
<organism evidence="2 3">
    <name type="scientific">Dactylosporangium maewongense</name>
    <dbReference type="NCBI Taxonomy" id="634393"/>
    <lineage>
        <taxon>Bacteria</taxon>
        <taxon>Bacillati</taxon>
        <taxon>Actinomycetota</taxon>
        <taxon>Actinomycetes</taxon>
        <taxon>Micromonosporales</taxon>
        <taxon>Micromonosporaceae</taxon>
        <taxon>Dactylosporangium</taxon>
    </lineage>
</organism>
<evidence type="ECO:0000313" key="2">
    <source>
        <dbReference type="EMBL" id="GAA1534936.1"/>
    </source>
</evidence>
<protein>
    <submittedName>
        <fullName evidence="2">Hemerythrin domain-containing protein</fullName>
    </submittedName>
</protein>
<feature type="domain" description="Hemerythrin-like" evidence="1">
    <location>
        <begin position="16"/>
        <end position="133"/>
    </location>
</feature>
<reference evidence="2 3" key="1">
    <citation type="journal article" date="2019" name="Int. J. Syst. Evol. Microbiol.">
        <title>The Global Catalogue of Microorganisms (GCM) 10K type strain sequencing project: providing services to taxonomists for standard genome sequencing and annotation.</title>
        <authorList>
            <consortium name="The Broad Institute Genomics Platform"/>
            <consortium name="The Broad Institute Genome Sequencing Center for Infectious Disease"/>
            <person name="Wu L."/>
            <person name="Ma J."/>
        </authorList>
    </citation>
    <scope>NUCLEOTIDE SEQUENCE [LARGE SCALE GENOMIC DNA]</scope>
    <source>
        <strain evidence="2 3">JCM 15933</strain>
    </source>
</reference>
<keyword evidence="3" id="KW-1185">Reference proteome</keyword>
<dbReference type="Proteomes" id="UP001501470">
    <property type="component" value="Unassembled WGS sequence"/>
</dbReference>
<dbReference type="Gene3D" id="1.20.120.520">
    <property type="entry name" value="nmb1532 protein domain like"/>
    <property type="match status" value="1"/>
</dbReference>
<name>A0ABN2B6G2_9ACTN</name>
<evidence type="ECO:0000313" key="3">
    <source>
        <dbReference type="Proteomes" id="UP001501470"/>
    </source>
</evidence>
<accession>A0ABN2B6G2</accession>
<evidence type="ECO:0000259" key="1">
    <source>
        <dbReference type="Pfam" id="PF01814"/>
    </source>
</evidence>